<dbReference type="Proteomes" id="UP000316993">
    <property type="component" value="Unassembled WGS sequence"/>
</dbReference>
<comment type="caution">
    <text evidence="9">The sequence shown here is derived from an EMBL/GenBank/DDBJ whole genome shotgun (WGS) entry which is preliminary data.</text>
</comment>
<evidence type="ECO:0000256" key="2">
    <source>
        <dbReference type="ARBA" id="ARBA00010581"/>
    </source>
</evidence>
<gene>
    <name evidence="9" type="ORF">BDD18_1456</name>
</gene>
<accession>A0A543LLK8</accession>
<organism evidence="9 10">
    <name type="scientific">Acidovorax temperans</name>
    <dbReference type="NCBI Taxonomy" id="80878"/>
    <lineage>
        <taxon>Bacteria</taxon>
        <taxon>Pseudomonadati</taxon>
        <taxon>Pseudomonadota</taxon>
        <taxon>Betaproteobacteria</taxon>
        <taxon>Burkholderiales</taxon>
        <taxon>Comamonadaceae</taxon>
        <taxon>Acidovorax</taxon>
    </lineage>
</organism>
<dbReference type="Pfam" id="PF00510">
    <property type="entry name" value="COX3"/>
    <property type="match status" value="1"/>
</dbReference>
<comment type="subcellular location">
    <subcellularLocation>
        <location evidence="6">Cell membrane</location>
        <topology evidence="6">Multi-pass membrane protein</topology>
    </subcellularLocation>
    <subcellularLocation>
        <location evidence="1">Membrane</location>
        <topology evidence="1">Multi-pass membrane protein</topology>
    </subcellularLocation>
</comment>
<keyword evidence="3 6" id="KW-0812">Transmembrane</keyword>
<reference evidence="9 10" key="1">
    <citation type="submission" date="2019-06" db="EMBL/GenBank/DDBJ databases">
        <title>Genomic Encyclopedia of Archaeal and Bacterial Type Strains, Phase II (KMG-II): from individual species to whole genera.</title>
        <authorList>
            <person name="Goeker M."/>
        </authorList>
    </citation>
    <scope>NUCLEOTIDE SEQUENCE [LARGE SCALE GENOMIC DNA]</scope>
    <source>
        <strain evidence="9 10">DSM 7270</strain>
    </source>
</reference>
<name>A0A543LLK8_9BURK</name>
<dbReference type="CDD" id="cd02862">
    <property type="entry name" value="NorE_like"/>
    <property type="match status" value="1"/>
</dbReference>
<dbReference type="InterPro" id="IPR013833">
    <property type="entry name" value="Cyt_c_oxidase_su3_a-hlx"/>
</dbReference>
<evidence type="ECO:0000256" key="5">
    <source>
        <dbReference type="ARBA" id="ARBA00023136"/>
    </source>
</evidence>
<evidence type="ECO:0000313" key="10">
    <source>
        <dbReference type="Proteomes" id="UP000316993"/>
    </source>
</evidence>
<feature type="domain" description="Heme-copper oxidase subunit III family profile" evidence="8">
    <location>
        <begin position="20"/>
        <end position="196"/>
    </location>
</feature>
<evidence type="ECO:0000256" key="1">
    <source>
        <dbReference type="ARBA" id="ARBA00004141"/>
    </source>
</evidence>
<sequence length="196" mass="21470">MPSIPLPHAPESAPRLRGDLGVWLIILAELLTFGIFFVSYAFARSRDVAGFNAAQATLDLHSGAFNTVLLITGSWCVARAVQAVRSDARRAGLRWLLAAMACGAGFGVVKLAEYAAKLNQGIDLTSNTFYTLYLMLTAFHFLHVVVAMLALGYLALRLQRGAYGSHDSHAMETGAAFWHMVDLLWIVLFPLVYVLR</sequence>
<evidence type="ECO:0000259" key="8">
    <source>
        <dbReference type="PROSITE" id="PS50253"/>
    </source>
</evidence>
<protein>
    <submittedName>
        <fullName evidence="9">Nitric oxide reductase NorE protein</fullName>
    </submittedName>
</protein>
<dbReference type="Gene3D" id="1.20.120.80">
    <property type="entry name" value="Cytochrome c oxidase, subunit III, four-helix bundle"/>
    <property type="match status" value="1"/>
</dbReference>
<evidence type="ECO:0000256" key="6">
    <source>
        <dbReference type="RuleBase" id="RU003376"/>
    </source>
</evidence>
<dbReference type="SUPFAM" id="SSF81452">
    <property type="entry name" value="Cytochrome c oxidase subunit III-like"/>
    <property type="match status" value="1"/>
</dbReference>
<comment type="similarity">
    <text evidence="2 6">Belongs to the cytochrome c oxidase subunit 3 family.</text>
</comment>
<dbReference type="EMBL" id="VFPV01000001">
    <property type="protein sequence ID" value="TQN08293.1"/>
    <property type="molecule type" value="Genomic_DNA"/>
</dbReference>
<feature type="transmembrane region" description="Helical" evidence="7">
    <location>
        <begin position="132"/>
        <end position="156"/>
    </location>
</feature>
<keyword evidence="5 7" id="KW-0472">Membrane</keyword>
<evidence type="ECO:0000313" key="9">
    <source>
        <dbReference type="EMBL" id="TQN08293.1"/>
    </source>
</evidence>
<dbReference type="InterPro" id="IPR000298">
    <property type="entry name" value="Cyt_c_oxidase-like_su3"/>
</dbReference>
<dbReference type="PANTHER" id="PTHR11403:SF6">
    <property type="entry name" value="NITRIC OXIDE REDUCTASE SUBUNIT E"/>
    <property type="match status" value="1"/>
</dbReference>
<dbReference type="InterPro" id="IPR035973">
    <property type="entry name" value="Cyt_c_oxidase_su3-like_sf"/>
</dbReference>
<feature type="transmembrane region" description="Helical" evidence="7">
    <location>
        <begin position="93"/>
        <end position="112"/>
    </location>
</feature>
<feature type="transmembrane region" description="Helical" evidence="7">
    <location>
        <begin position="176"/>
        <end position="195"/>
    </location>
</feature>
<dbReference type="GO" id="GO:0004129">
    <property type="term" value="F:cytochrome-c oxidase activity"/>
    <property type="evidence" value="ECO:0007669"/>
    <property type="project" value="InterPro"/>
</dbReference>
<dbReference type="PROSITE" id="PS50253">
    <property type="entry name" value="COX3"/>
    <property type="match status" value="1"/>
</dbReference>
<dbReference type="GO" id="GO:0005886">
    <property type="term" value="C:plasma membrane"/>
    <property type="evidence" value="ECO:0007669"/>
    <property type="project" value="UniProtKB-SubCell"/>
</dbReference>
<keyword evidence="4 7" id="KW-1133">Transmembrane helix</keyword>
<evidence type="ECO:0000256" key="7">
    <source>
        <dbReference type="SAM" id="Phobius"/>
    </source>
</evidence>
<feature type="transmembrane region" description="Helical" evidence="7">
    <location>
        <begin position="63"/>
        <end position="81"/>
    </location>
</feature>
<dbReference type="GO" id="GO:0019646">
    <property type="term" value="P:aerobic electron transport chain"/>
    <property type="evidence" value="ECO:0007669"/>
    <property type="project" value="InterPro"/>
</dbReference>
<dbReference type="PANTHER" id="PTHR11403">
    <property type="entry name" value="CYTOCHROME C OXIDASE SUBUNIT III"/>
    <property type="match status" value="1"/>
</dbReference>
<evidence type="ECO:0000256" key="3">
    <source>
        <dbReference type="ARBA" id="ARBA00022692"/>
    </source>
</evidence>
<proteinExistence type="inferred from homology"/>
<dbReference type="InterPro" id="IPR024791">
    <property type="entry name" value="Cyt_c/ubiquinol_Oxase_su3"/>
</dbReference>
<evidence type="ECO:0000256" key="4">
    <source>
        <dbReference type="ARBA" id="ARBA00022989"/>
    </source>
</evidence>
<dbReference type="AlphaFoldDB" id="A0A543LLK8"/>
<feature type="transmembrane region" description="Helical" evidence="7">
    <location>
        <begin position="20"/>
        <end position="43"/>
    </location>
</feature>
<dbReference type="RefSeq" id="WP_142082188.1">
    <property type="nucleotide sequence ID" value="NZ_VFPV01000001.1"/>
</dbReference>